<keyword evidence="9 14" id="KW-0067">ATP-binding</keyword>
<dbReference type="InterPro" id="IPR016059">
    <property type="entry name" value="DNA_ligase_ATP-dep_CS"/>
</dbReference>
<dbReference type="HAMAP" id="MF_00407">
    <property type="entry name" value="DNA_ligase"/>
    <property type="match status" value="1"/>
</dbReference>
<evidence type="ECO:0000256" key="11">
    <source>
        <dbReference type="ARBA" id="ARBA00023172"/>
    </source>
</evidence>
<evidence type="ECO:0000259" key="16">
    <source>
        <dbReference type="PROSITE" id="PS50160"/>
    </source>
</evidence>
<dbReference type="PROSITE" id="PS50160">
    <property type="entry name" value="DNA_LIGASE_A3"/>
    <property type="match status" value="1"/>
</dbReference>
<dbReference type="Gene3D" id="2.40.50.140">
    <property type="entry name" value="Nucleic acid-binding proteins"/>
    <property type="match status" value="1"/>
</dbReference>
<dbReference type="EC" id="6.5.1.1" evidence="14"/>
<dbReference type="InterPro" id="IPR012308">
    <property type="entry name" value="DNA_ligase_ATP-dep_N"/>
</dbReference>
<evidence type="ECO:0000256" key="13">
    <source>
        <dbReference type="ARBA" id="ARBA00023306"/>
    </source>
</evidence>
<dbReference type="PROSITE" id="PS00697">
    <property type="entry name" value="DNA_LIGASE_A1"/>
    <property type="match status" value="1"/>
</dbReference>
<gene>
    <name evidence="14" type="primary">lig</name>
    <name evidence="17" type="ORF">AMET1_0954</name>
</gene>
<feature type="binding site" evidence="14">
    <location>
        <position position="309"/>
    </location>
    <ligand>
        <name>ATP</name>
        <dbReference type="ChEBI" id="CHEBI:30616"/>
    </ligand>
</feature>
<evidence type="ECO:0000313" key="17">
    <source>
        <dbReference type="EMBL" id="OUJ19299.1"/>
    </source>
</evidence>
<evidence type="ECO:0000256" key="5">
    <source>
        <dbReference type="ARBA" id="ARBA00022705"/>
    </source>
</evidence>
<name>A0A1Y3GD28_9EURY</name>
<dbReference type="RefSeq" id="WP_086637318.1">
    <property type="nucleotide sequence ID" value="NZ_MRZU01000003.1"/>
</dbReference>
<dbReference type="Pfam" id="PF04675">
    <property type="entry name" value="DNA_ligase_A_N"/>
    <property type="match status" value="1"/>
</dbReference>
<evidence type="ECO:0000256" key="1">
    <source>
        <dbReference type="ARBA" id="ARBA00007572"/>
    </source>
</evidence>
<dbReference type="GO" id="GO:0003910">
    <property type="term" value="F:DNA ligase (ATP) activity"/>
    <property type="evidence" value="ECO:0007669"/>
    <property type="project" value="UniProtKB-UniRule"/>
</dbReference>
<dbReference type="Proteomes" id="UP000195137">
    <property type="component" value="Unassembled WGS sequence"/>
</dbReference>
<dbReference type="PANTHER" id="PTHR45674">
    <property type="entry name" value="DNA LIGASE 1/3 FAMILY MEMBER"/>
    <property type="match status" value="1"/>
</dbReference>
<dbReference type="InterPro" id="IPR050191">
    <property type="entry name" value="ATP-dep_DNA_ligase"/>
</dbReference>
<keyword evidence="6 14" id="KW-0479">Metal-binding</keyword>
<dbReference type="SUPFAM" id="SSF117018">
    <property type="entry name" value="ATP-dependent DNA ligase DNA-binding domain"/>
    <property type="match status" value="1"/>
</dbReference>
<dbReference type="CDD" id="cd07969">
    <property type="entry name" value="OBF_DNA_ligase_I"/>
    <property type="match status" value="1"/>
</dbReference>
<dbReference type="FunFam" id="3.30.470.30:FF:000012">
    <property type="entry name" value="Probable DNA ligase"/>
    <property type="match status" value="1"/>
</dbReference>
<dbReference type="FunFam" id="2.40.50.140:FF:000062">
    <property type="entry name" value="DNA ligase"/>
    <property type="match status" value="1"/>
</dbReference>
<evidence type="ECO:0000256" key="12">
    <source>
        <dbReference type="ARBA" id="ARBA00023204"/>
    </source>
</evidence>
<dbReference type="InterPro" id="IPR012309">
    <property type="entry name" value="DNA_ligase_ATP-dep_C"/>
</dbReference>
<evidence type="ECO:0000256" key="3">
    <source>
        <dbReference type="ARBA" id="ARBA00022598"/>
    </source>
</evidence>
<evidence type="ECO:0000256" key="6">
    <source>
        <dbReference type="ARBA" id="ARBA00022723"/>
    </source>
</evidence>
<keyword evidence="10 14" id="KW-0460">Magnesium</keyword>
<feature type="binding site" evidence="14">
    <location>
        <position position="347"/>
    </location>
    <ligand>
        <name>ATP</name>
        <dbReference type="ChEBI" id="CHEBI:30616"/>
    </ligand>
</feature>
<dbReference type="Gene3D" id="3.30.470.30">
    <property type="entry name" value="DNA ligase/mRNA capping enzyme"/>
    <property type="match status" value="1"/>
</dbReference>
<feature type="binding site" evidence="14">
    <location>
        <position position="279"/>
    </location>
    <ligand>
        <name>ATP</name>
        <dbReference type="ChEBI" id="CHEBI:30616"/>
    </ligand>
</feature>
<evidence type="ECO:0000313" key="18">
    <source>
        <dbReference type="Proteomes" id="UP000195137"/>
    </source>
</evidence>
<dbReference type="Pfam" id="PF04679">
    <property type="entry name" value="DNA_ligase_A_C"/>
    <property type="match status" value="1"/>
</dbReference>
<keyword evidence="7 14" id="KW-0547">Nucleotide-binding</keyword>
<keyword evidence="4 14" id="KW-0132">Cell division</keyword>
<dbReference type="SUPFAM" id="SSF50249">
    <property type="entry name" value="Nucleic acid-binding proteins"/>
    <property type="match status" value="1"/>
</dbReference>
<accession>A0A1Y3GD28</accession>
<evidence type="ECO:0000256" key="2">
    <source>
        <dbReference type="ARBA" id="ARBA00013308"/>
    </source>
</evidence>
<evidence type="ECO:0000256" key="14">
    <source>
        <dbReference type="HAMAP-Rule" id="MF_00407"/>
    </source>
</evidence>
<dbReference type="InterPro" id="IPR012340">
    <property type="entry name" value="NA-bd_OB-fold"/>
</dbReference>
<feature type="binding site" evidence="14">
    <location>
        <position position="264"/>
    </location>
    <ligand>
        <name>ATP</name>
        <dbReference type="ChEBI" id="CHEBI:30616"/>
    </ligand>
</feature>
<dbReference type="Gene3D" id="1.10.3260.10">
    <property type="entry name" value="DNA ligase, ATP-dependent, N-terminal domain"/>
    <property type="match status" value="1"/>
</dbReference>
<dbReference type="NCBIfam" id="TIGR00574">
    <property type="entry name" value="dnl1"/>
    <property type="match status" value="1"/>
</dbReference>
<keyword evidence="13 14" id="KW-0131">Cell cycle</keyword>
<sequence length="581" mass="66096">MSQSLSFSELTNYFLKIEETRSRNEMTDILVDLFKSTPASEVYIVCYLVLGQINAEYEEAVLGLGNKMVAKAISIASSKTKQEVQELFRETGDLGTVAQKISGETKTLNSFFGEQKELTVTEVHQGLNDISRFEGSGSYDKKLRTLAGLITRADSVDARYIVRISLGKLRLGIGAMTLLDALAKTYTGDKENRPEVERAYNISSDVGLVGKKLADKGLKGLEEIEVEVGRPIRMMLAQRLEILDEVKDKLEDRFAAEVKYDGERMQIHKKDGEVNIYSRRMEDITHQYPDVVQAINQSIESKEVIVEGEAVAYEDGELQDFQTLMQRKRKYDIHKYVEKIPVKIFLFDILYKEDSLLDKPFPERRKKLEQTISENEIIRCSDIIKTTELREVEEFFNKSVDKGQEGIMIKSCSKDSVYRAGAREWLWIKWKKDYETGMSDTLDLTVVGGFAGRGRRSGLYGALLCAVYNKKKDIFETVCKLGTGFSDETLEKLPEKLRPFESERKAARVSSEIKPDQWFEPEIVVEVLGAELTKSPVHTAGYDEIGEEGIAIRFPRFIGFRPDKNSEESTTTDELIDMYKK</sequence>
<keyword evidence="5 14" id="KW-0235">DNA replication</keyword>
<evidence type="ECO:0000256" key="7">
    <source>
        <dbReference type="ARBA" id="ARBA00022741"/>
    </source>
</evidence>
<dbReference type="GO" id="GO:0005524">
    <property type="term" value="F:ATP binding"/>
    <property type="evidence" value="ECO:0007669"/>
    <property type="project" value="UniProtKB-UniRule"/>
</dbReference>
<dbReference type="GO" id="GO:0006281">
    <property type="term" value="P:DNA repair"/>
    <property type="evidence" value="ECO:0007669"/>
    <property type="project" value="UniProtKB-UniRule"/>
</dbReference>
<keyword evidence="8 14" id="KW-0227">DNA damage</keyword>
<dbReference type="FunFam" id="1.10.3260.10:FF:000007">
    <property type="entry name" value="DNA ligase"/>
    <property type="match status" value="1"/>
</dbReference>
<dbReference type="InterPro" id="IPR000977">
    <property type="entry name" value="DNA_ligase_ATP-dep"/>
</dbReference>
<dbReference type="GO" id="GO:0046872">
    <property type="term" value="F:metal ion binding"/>
    <property type="evidence" value="ECO:0007669"/>
    <property type="project" value="UniProtKB-KW"/>
</dbReference>
<dbReference type="GO" id="GO:0071897">
    <property type="term" value="P:DNA biosynthetic process"/>
    <property type="evidence" value="ECO:0007669"/>
    <property type="project" value="InterPro"/>
</dbReference>
<feature type="binding site" evidence="14">
    <location>
        <position position="429"/>
    </location>
    <ligand>
        <name>ATP</name>
        <dbReference type="ChEBI" id="CHEBI:30616"/>
    </ligand>
</feature>
<comment type="function">
    <text evidence="14">DNA ligase that seals nicks in double-stranded DNA during DNA replication, DNA recombination and DNA repair.</text>
</comment>
<keyword evidence="3 14" id="KW-0436">Ligase</keyword>
<dbReference type="AlphaFoldDB" id="A0A1Y3GD28"/>
<evidence type="ECO:0000256" key="4">
    <source>
        <dbReference type="ARBA" id="ARBA00022618"/>
    </source>
</evidence>
<proteinExistence type="inferred from homology"/>
<comment type="cofactor">
    <cofactor evidence="14">
        <name>Mg(2+)</name>
        <dbReference type="ChEBI" id="CHEBI:18420"/>
    </cofactor>
</comment>
<dbReference type="InterPro" id="IPR022865">
    <property type="entry name" value="DNA_ligae_ATP-dep_bac/arc"/>
</dbReference>
<dbReference type="CDD" id="cd07901">
    <property type="entry name" value="Adenylation_DNA_ligase_Arch_LigB"/>
    <property type="match status" value="1"/>
</dbReference>
<dbReference type="GO" id="GO:0003677">
    <property type="term" value="F:DNA binding"/>
    <property type="evidence" value="ECO:0007669"/>
    <property type="project" value="InterPro"/>
</dbReference>
<feature type="domain" description="ATP-dependent DNA ligase family profile" evidence="16">
    <location>
        <begin position="335"/>
        <end position="469"/>
    </location>
</feature>
<protein>
    <recommendedName>
        <fullName evidence="2 14">DNA ligase</fullName>
        <ecNumber evidence="14">6.5.1.1</ecNumber>
    </recommendedName>
    <alternativeName>
        <fullName evidence="14">Polydeoxyribonucleotide synthase [ATP]</fullName>
    </alternativeName>
</protein>
<evidence type="ECO:0000256" key="10">
    <source>
        <dbReference type="ARBA" id="ARBA00022842"/>
    </source>
</evidence>
<comment type="caution">
    <text evidence="17">The sequence shown here is derived from an EMBL/GenBank/DDBJ whole genome shotgun (WGS) entry which is preliminary data.</text>
</comment>
<dbReference type="SUPFAM" id="SSF56091">
    <property type="entry name" value="DNA ligase/mRNA capping enzyme, catalytic domain"/>
    <property type="match status" value="1"/>
</dbReference>
<dbReference type="GO" id="GO:0051301">
    <property type="term" value="P:cell division"/>
    <property type="evidence" value="ECO:0007669"/>
    <property type="project" value="UniProtKB-KW"/>
</dbReference>
<feature type="binding site" evidence="14">
    <location>
        <position position="257"/>
    </location>
    <ligand>
        <name>ATP</name>
        <dbReference type="ChEBI" id="CHEBI:30616"/>
    </ligand>
</feature>
<dbReference type="InterPro" id="IPR036599">
    <property type="entry name" value="DNA_ligase_N_sf"/>
</dbReference>
<evidence type="ECO:0000256" key="8">
    <source>
        <dbReference type="ARBA" id="ARBA00022763"/>
    </source>
</evidence>
<comment type="similarity">
    <text evidence="1 14 15">Belongs to the ATP-dependent DNA ligase family.</text>
</comment>
<comment type="catalytic activity">
    <reaction evidence="14">
        <text>ATP + (deoxyribonucleotide)n-3'-hydroxyl + 5'-phospho-(deoxyribonucleotide)m = (deoxyribonucleotide)n+m + AMP + diphosphate.</text>
        <dbReference type="EC" id="6.5.1.1"/>
    </reaction>
</comment>
<feature type="binding site" evidence="14">
    <location>
        <position position="423"/>
    </location>
    <ligand>
        <name>ATP</name>
        <dbReference type="ChEBI" id="CHEBI:30616"/>
    </ligand>
</feature>
<keyword evidence="12 14" id="KW-0234">DNA repair</keyword>
<organism evidence="17 18">
    <name type="scientific">Methanonatronarchaeum thermophilum</name>
    <dbReference type="NCBI Taxonomy" id="1927129"/>
    <lineage>
        <taxon>Archaea</taxon>
        <taxon>Methanobacteriati</taxon>
        <taxon>Methanobacteriota</taxon>
        <taxon>Methanonatronarchaeia</taxon>
        <taxon>Methanonatronarchaeales</taxon>
        <taxon>Methanonatronarchaeaceae</taxon>
        <taxon>Methanonatronarchaeum</taxon>
    </lineage>
</organism>
<dbReference type="InterPro" id="IPR012310">
    <property type="entry name" value="DNA_ligase_ATP-dep_cent"/>
</dbReference>
<reference evidence="17 18" key="1">
    <citation type="submission" date="2016-12" db="EMBL/GenBank/DDBJ databases">
        <title>Discovery of methanogenic haloarchaea.</title>
        <authorList>
            <person name="Sorokin D.Y."/>
            <person name="Makarova K.S."/>
            <person name="Abbas B."/>
            <person name="Ferrer M."/>
            <person name="Golyshin P.N."/>
        </authorList>
    </citation>
    <scope>NUCLEOTIDE SEQUENCE [LARGE SCALE GENOMIC DNA]</scope>
    <source>
        <strain evidence="17">AMET1</strain>
    </source>
</reference>
<keyword evidence="11 14" id="KW-0233">DNA recombination</keyword>
<dbReference type="GO" id="GO:0006273">
    <property type="term" value="P:lagging strand elongation"/>
    <property type="evidence" value="ECO:0007669"/>
    <property type="project" value="TreeGrafter"/>
</dbReference>
<dbReference type="EMBL" id="MRZU01000003">
    <property type="protein sequence ID" value="OUJ19299.1"/>
    <property type="molecule type" value="Genomic_DNA"/>
</dbReference>
<dbReference type="GO" id="GO:0006310">
    <property type="term" value="P:DNA recombination"/>
    <property type="evidence" value="ECO:0007669"/>
    <property type="project" value="UniProtKB-UniRule"/>
</dbReference>
<evidence type="ECO:0000256" key="15">
    <source>
        <dbReference type="RuleBase" id="RU004196"/>
    </source>
</evidence>
<keyword evidence="18" id="KW-1185">Reference proteome</keyword>
<evidence type="ECO:0000256" key="9">
    <source>
        <dbReference type="ARBA" id="ARBA00022840"/>
    </source>
</evidence>
<dbReference type="Pfam" id="PF01068">
    <property type="entry name" value="DNA_ligase_A_M"/>
    <property type="match status" value="1"/>
</dbReference>
<dbReference type="PANTHER" id="PTHR45674:SF4">
    <property type="entry name" value="DNA LIGASE 1"/>
    <property type="match status" value="1"/>
</dbReference>
<feature type="active site" description="N6-AMP-lysine intermediate" evidence="14">
    <location>
        <position position="259"/>
    </location>
</feature>